<dbReference type="EMBL" id="JAUEIR010000005">
    <property type="protein sequence ID" value="MDN0069456.1"/>
    <property type="molecule type" value="Genomic_DNA"/>
</dbReference>
<comment type="caution">
    <text evidence="4">The sequence shown here is derived from an EMBL/GenBank/DDBJ whole genome shotgun (WGS) entry which is preliminary data.</text>
</comment>
<protein>
    <submittedName>
        <fullName evidence="4">Glycosyltransferase</fullName>
        <ecNumber evidence="4">2.4.-.-</ecNumber>
    </submittedName>
</protein>
<dbReference type="GO" id="GO:0016757">
    <property type="term" value="F:glycosyltransferase activity"/>
    <property type="evidence" value="ECO:0007669"/>
    <property type="project" value="UniProtKB-KW"/>
</dbReference>
<dbReference type="GO" id="GO:0009103">
    <property type="term" value="P:lipopolysaccharide biosynthetic process"/>
    <property type="evidence" value="ECO:0007669"/>
    <property type="project" value="TreeGrafter"/>
</dbReference>
<dbReference type="InterPro" id="IPR028098">
    <property type="entry name" value="Glyco_trans_4-like_N"/>
</dbReference>
<dbReference type="SUPFAM" id="SSF53756">
    <property type="entry name" value="UDP-Glycosyltransferase/glycogen phosphorylase"/>
    <property type="match status" value="1"/>
</dbReference>
<evidence type="ECO:0000259" key="3">
    <source>
        <dbReference type="Pfam" id="PF13439"/>
    </source>
</evidence>
<keyword evidence="2 4" id="KW-0808">Transferase</keyword>
<feature type="domain" description="Glycosyltransferase subfamily 4-like N-terminal" evidence="3">
    <location>
        <begin position="22"/>
        <end position="222"/>
    </location>
</feature>
<keyword evidence="1 4" id="KW-0328">Glycosyltransferase</keyword>
<dbReference type="Pfam" id="PF13692">
    <property type="entry name" value="Glyco_trans_1_4"/>
    <property type="match status" value="1"/>
</dbReference>
<dbReference type="Proteomes" id="UP001168505">
    <property type="component" value="Unassembled WGS sequence"/>
</dbReference>
<dbReference type="Pfam" id="PF13439">
    <property type="entry name" value="Glyco_transf_4"/>
    <property type="match status" value="1"/>
</dbReference>
<dbReference type="EC" id="2.4.-.-" evidence="4"/>
<accession>A0AAW7K3L5</accession>
<proteinExistence type="predicted"/>
<organism evidence="4 5">
    <name type="scientific">Collinsella ihumii</name>
    <dbReference type="NCBI Taxonomy" id="1720204"/>
    <lineage>
        <taxon>Bacteria</taxon>
        <taxon>Bacillati</taxon>
        <taxon>Actinomycetota</taxon>
        <taxon>Coriobacteriia</taxon>
        <taxon>Coriobacteriales</taxon>
        <taxon>Coriobacteriaceae</taxon>
        <taxon>Collinsella</taxon>
    </lineage>
</organism>
<evidence type="ECO:0000256" key="1">
    <source>
        <dbReference type="ARBA" id="ARBA00022676"/>
    </source>
</evidence>
<dbReference type="RefSeq" id="WP_289827184.1">
    <property type="nucleotide sequence ID" value="NZ_JAUEIR010000005.1"/>
</dbReference>
<sequence length="378" mass="42517">MRYVQINAYANGWADSVIFSKHRELQAQGHESWVFWARGEHEQDEHMQKIASHPEVCLDALLTRIDGRAGFHSKGVTRRLLRKLDEIDPDVVHLHLLLGYYINVKMLFEWLAAHRCQVIWTLHDCWAFTGHCIHFTYAQCDQWKNGCASSSPCPQKRTYPETYFGGNQSVSWSFGEKKKLFTMLPAERMRLITPSRWLANLVKQSFLSEYEVQVIHNTVDTSVFKPTPSDFRERYGIGDRFMVLGVASKWDERKGLDVFAGLAKDLDSRRFAIVVVGLSKEQIKQVQGVLVALPHTDSQLELAEAYTAADVLLNPSAEETFGMNVAEAAACGTRSIVMEGSACAEVAKDAIVISADMSILVEAVASLEQFGHANVTHP</sequence>
<evidence type="ECO:0000313" key="4">
    <source>
        <dbReference type="EMBL" id="MDN0069456.1"/>
    </source>
</evidence>
<dbReference type="PANTHER" id="PTHR46401:SF2">
    <property type="entry name" value="GLYCOSYLTRANSFERASE WBBK-RELATED"/>
    <property type="match status" value="1"/>
</dbReference>
<dbReference type="AlphaFoldDB" id="A0AAW7K3L5"/>
<gene>
    <name evidence="4" type="ORF">QVN40_07035</name>
</gene>
<name>A0AAW7K3L5_9ACTN</name>
<dbReference type="PANTHER" id="PTHR46401">
    <property type="entry name" value="GLYCOSYLTRANSFERASE WBBK-RELATED"/>
    <property type="match status" value="1"/>
</dbReference>
<reference evidence="4" key="2">
    <citation type="submission" date="2023-08" db="EMBL/GenBank/DDBJ databases">
        <title>Identification and characterization of horizontal gene transfer across gut microbiota members of farm animals based on homology search.</title>
        <authorList>
            <person name="Schwarzerova J."/>
            <person name="Nykrynova M."/>
            <person name="Jureckova K."/>
            <person name="Cejkova D."/>
            <person name="Rychlik I."/>
        </authorList>
    </citation>
    <scope>NUCLEOTIDE SEQUENCE</scope>
    <source>
        <strain evidence="4">15_COKtk</strain>
    </source>
</reference>
<evidence type="ECO:0000313" key="5">
    <source>
        <dbReference type="Proteomes" id="UP001168505"/>
    </source>
</evidence>
<evidence type="ECO:0000256" key="2">
    <source>
        <dbReference type="ARBA" id="ARBA00022679"/>
    </source>
</evidence>
<reference evidence="4" key="1">
    <citation type="submission" date="2023-06" db="EMBL/GenBank/DDBJ databases">
        <authorList>
            <person name="Zeman M."/>
            <person name="Kubasova T."/>
            <person name="Jahodarova E."/>
            <person name="Nykrynova M."/>
            <person name="Rychlik I."/>
        </authorList>
    </citation>
    <scope>NUCLEOTIDE SEQUENCE</scope>
    <source>
        <strain evidence="4">15_COKtk</strain>
    </source>
</reference>
<dbReference type="Gene3D" id="3.40.50.2000">
    <property type="entry name" value="Glycogen Phosphorylase B"/>
    <property type="match status" value="3"/>
</dbReference>